<dbReference type="InterPro" id="IPR029058">
    <property type="entry name" value="AB_hydrolase_fold"/>
</dbReference>
<feature type="compositionally biased region" description="Low complexity" evidence="1">
    <location>
        <begin position="9"/>
        <end position="20"/>
    </location>
</feature>
<dbReference type="AlphaFoldDB" id="A0A0S4QPF1"/>
<dbReference type="PRINTS" id="PR00111">
    <property type="entry name" value="ABHYDROLASE"/>
</dbReference>
<dbReference type="Gene3D" id="3.40.50.1820">
    <property type="entry name" value="alpha/beta hydrolase"/>
    <property type="match status" value="1"/>
</dbReference>
<dbReference type="PANTHER" id="PTHR43798:SF33">
    <property type="entry name" value="HYDROLASE, PUTATIVE (AFU_ORTHOLOGUE AFUA_2G14860)-RELATED"/>
    <property type="match status" value="1"/>
</dbReference>
<gene>
    <name evidence="3" type="ORF">Ga0074812_1121</name>
</gene>
<reference evidence="4" key="1">
    <citation type="submission" date="2015-11" db="EMBL/GenBank/DDBJ databases">
        <authorList>
            <person name="Varghese N."/>
        </authorList>
    </citation>
    <scope>NUCLEOTIDE SEQUENCE [LARGE SCALE GENOMIC DNA]</scope>
    <source>
        <strain evidence="4">DSM 45899</strain>
    </source>
</reference>
<name>A0A0S4QPF1_9ACTN</name>
<dbReference type="GO" id="GO:0016020">
    <property type="term" value="C:membrane"/>
    <property type="evidence" value="ECO:0007669"/>
    <property type="project" value="TreeGrafter"/>
</dbReference>
<dbReference type="InterPro" id="IPR050266">
    <property type="entry name" value="AB_hydrolase_sf"/>
</dbReference>
<proteinExistence type="predicted"/>
<evidence type="ECO:0000256" key="1">
    <source>
        <dbReference type="SAM" id="MobiDB-lite"/>
    </source>
</evidence>
<organism evidence="3 4">
    <name type="scientific">Parafrankia irregularis</name>
    <dbReference type="NCBI Taxonomy" id="795642"/>
    <lineage>
        <taxon>Bacteria</taxon>
        <taxon>Bacillati</taxon>
        <taxon>Actinomycetota</taxon>
        <taxon>Actinomycetes</taxon>
        <taxon>Frankiales</taxon>
        <taxon>Frankiaceae</taxon>
        <taxon>Parafrankia</taxon>
    </lineage>
</organism>
<dbReference type="Pfam" id="PF00561">
    <property type="entry name" value="Abhydrolase_1"/>
    <property type="match status" value="1"/>
</dbReference>
<accession>A0A0S4QPF1</accession>
<evidence type="ECO:0000259" key="2">
    <source>
        <dbReference type="Pfam" id="PF00561"/>
    </source>
</evidence>
<dbReference type="PANTHER" id="PTHR43798">
    <property type="entry name" value="MONOACYLGLYCEROL LIPASE"/>
    <property type="match status" value="1"/>
</dbReference>
<feature type="region of interest" description="Disordered" evidence="1">
    <location>
        <begin position="1"/>
        <end position="21"/>
    </location>
</feature>
<protein>
    <submittedName>
        <fullName evidence="3">Pimeloyl-ACP methyl ester carboxylesterase</fullName>
    </submittedName>
</protein>
<dbReference type="InterPro" id="IPR000073">
    <property type="entry name" value="AB_hydrolase_1"/>
</dbReference>
<keyword evidence="4" id="KW-1185">Reference proteome</keyword>
<dbReference type="SUPFAM" id="SSF53474">
    <property type="entry name" value="alpha/beta-Hydrolases"/>
    <property type="match status" value="1"/>
</dbReference>
<sequence length="310" mass="33910">MGRVETEAAARPAALAELETSAQGPRMSDFALPDTVLVDGTPIRYAVSGSGSRDLVLVHGYRAHHGWWYRMLPALEERWRVIRFDLSGHGDSGHRDRYGVDVWTSDLITVLDAVGSRQALLVGHSMGGRIAAVAGADHPDRFGGIVMFDSMLRPAGSPPPRMASLPPGREIRYPTRDVAAARFRLRPPQPEPSAEVVRPVAEYAVRPSTAAQGWTWKFDQRGLPLIDNDRVTESLARLRNPVWFVRAGRSLIVSDEVAAYARAALPAGTTFVTVPEAHHHLVLDATDECLRLLADLHADLAATVRPWSTG</sequence>
<dbReference type="GO" id="GO:0003824">
    <property type="term" value="F:catalytic activity"/>
    <property type="evidence" value="ECO:0007669"/>
    <property type="project" value="UniProtKB-ARBA"/>
</dbReference>
<feature type="domain" description="AB hydrolase-1" evidence="2">
    <location>
        <begin position="55"/>
        <end position="284"/>
    </location>
</feature>
<dbReference type="Proteomes" id="UP000198802">
    <property type="component" value="Unassembled WGS sequence"/>
</dbReference>
<evidence type="ECO:0000313" key="3">
    <source>
        <dbReference type="EMBL" id="CUU57341.1"/>
    </source>
</evidence>
<evidence type="ECO:0000313" key="4">
    <source>
        <dbReference type="Proteomes" id="UP000198802"/>
    </source>
</evidence>
<dbReference type="EMBL" id="FAOZ01000012">
    <property type="protein sequence ID" value="CUU57341.1"/>
    <property type="molecule type" value="Genomic_DNA"/>
</dbReference>